<dbReference type="AlphaFoldDB" id="A0A1R1PDM4"/>
<dbReference type="Pfam" id="PF04851">
    <property type="entry name" value="ResIII"/>
    <property type="match status" value="1"/>
</dbReference>
<dbReference type="Proteomes" id="UP000188320">
    <property type="component" value="Unassembled WGS sequence"/>
</dbReference>
<proteinExistence type="predicted"/>
<evidence type="ECO:0000259" key="4">
    <source>
        <dbReference type="PROSITE" id="PS51194"/>
    </source>
</evidence>
<keyword evidence="1 5" id="KW-0067">ATP-binding</keyword>
<dbReference type="GO" id="GO:0000403">
    <property type="term" value="F:Y-form DNA binding"/>
    <property type="evidence" value="ECO:0007669"/>
    <property type="project" value="TreeGrafter"/>
</dbReference>
<dbReference type="InterPro" id="IPR014001">
    <property type="entry name" value="Helicase_ATP-bd"/>
</dbReference>
<reference evidence="6" key="1">
    <citation type="submission" date="2017-01" db="EMBL/GenBank/DDBJ databases">
        <authorList>
            <person name="Wang Y."/>
            <person name="White M."/>
            <person name="Kvist S."/>
            <person name="Moncalvo J.-M."/>
        </authorList>
    </citation>
    <scope>NUCLEOTIDE SEQUENCE [LARGE SCALE GENOMIC DNA]</scope>
    <source>
        <strain evidence="6">COL-18-3</strain>
    </source>
</reference>
<dbReference type="Gene3D" id="3.40.50.300">
    <property type="entry name" value="P-loop containing nucleotide triphosphate hydrolases"/>
    <property type="match status" value="2"/>
</dbReference>
<dbReference type="GO" id="GO:0005759">
    <property type="term" value="C:mitochondrial matrix"/>
    <property type="evidence" value="ECO:0007669"/>
    <property type="project" value="TreeGrafter"/>
</dbReference>
<dbReference type="EMBL" id="LSSK01001695">
    <property type="protein sequence ID" value="OMH79019.1"/>
    <property type="molecule type" value="Genomic_DNA"/>
</dbReference>
<evidence type="ECO:0000313" key="6">
    <source>
        <dbReference type="Proteomes" id="UP000188320"/>
    </source>
</evidence>
<dbReference type="PANTHER" id="PTHR47396:SF1">
    <property type="entry name" value="ATP-DEPENDENT HELICASE IRC3-RELATED"/>
    <property type="match status" value="1"/>
</dbReference>
<comment type="caution">
    <text evidence="5">The sequence shown here is derived from an EMBL/GenBank/DDBJ whole genome shotgun (WGS) entry which is preliminary data.</text>
</comment>
<evidence type="ECO:0000256" key="1">
    <source>
        <dbReference type="ARBA" id="ARBA00022806"/>
    </source>
</evidence>
<feature type="domain" description="Helicase ATP-binding" evidence="3">
    <location>
        <begin position="1"/>
        <end position="161"/>
    </location>
</feature>
<evidence type="ECO:0000313" key="5">
    <source>
        <dbReference type="EMBL" id="OMH79019.1"/>
    </source>
</evidence>
<dbReference type="OrthoDB" id="16911at2759"/>
<dbReference type="GO" id="GO:0005524">
    <property type="term" value="F:ATP binding"/>
    <property type="evidence" value="ECO:0007669"/>
    <property type="project" value="InterPro"/>
</dbReference>
<dbReference type="CDD" id="cd18799">
    <property type="entry name" value="SF2_C_EcoAI-like"/>
    <property type="match status" value="1"/>
</dbReference>
<dbReference type="InterPro" id="IPR050742">
    <property type="entry name" value="Helicase_Restrict-Modif_Enz"/>
</dbReference>
<dbReference type="InterPro" id="IPR006935">
    <property type="entry name" value="Helicase/UvrB_N"/>
</dbReference>
<feature type="domain" description="Helicase C-terminal" evidence="4">
    <location>
        <begin position="215"/>
        <end position="386"/>
    </location>
</feature>
<dbReference type="GO" id="GO:0061749">
    <property type="term" value="F:forked DNA-dependent helicase activity"/>
    <property type="evidence" value="ECO:0007669"/>
    <property type="project" value="TreeGrafter"/>
</dbReference>
<dbReference type="PROSITE" id="PS51194">
    <property type="entry name" value="HELICASE_CTER"/>
    <property type="match status" value="1"/>
</dbReference>
<dbReference type="SUPFAM" id="SSF52540">
    <property type="entry name" value="P-loop containing nucleoside triphosphate hydrolases"/>
    <property type="match status" value="1"/>
</dbReference>
<gene>
    <name evidence="5" type="ORF">AX774_g7571</name>
</gene>
<sequence>MIKQIKGDTPQATKVLVLAHRKELLYQACSQIRRAAPDLRVDLDQGISKASIAADVIVTSIQTLARKDGKKLSLHDPDLYKCIIIDEAHHAVASSYLRVIEHFVSKYQENGNVQSTGDHEPGVSTPKEKRTKGPVIWGCSATLKRHDGLALGAVFNKIVYYKPLIDMIREGWLCPIKVTMVKTMVDLTSVKNLGDDFNPSSLAKAVDNDDRNNLIVDKYLEFSRDSKEKKRESTLVFTVNVEHARNLTKTFRDRGVDARAVFGNTSQNDRIVLLEEFKKRYFPVLINCEILTEGTDIPNIDCILMARPTRSAVLFQQMIGRGMRLHKDKTDCMIVDFVDVFDSKKSMVNIPTLLGLDPKTTIENVDVLEHFNKKRDNTVPEFYSIPVTDKQSHPSLSSIKHICRRLLDPYHIFTMHRRDMNDFGLHFKKHFSPYDVDVLTTGDPRIALWSKLSWVALPNGKYVFNHPRLSVTIEDKLASNTPQITPATRQTIFTQAAVEQFDHSTTPRYIASYRYFLKKKTSATPSPSPSHMQSKPILLPLQADTLPLAFCACDTFIKSKISNFDYKLYSRGQKWRNLPPSKGQLNFLVKLGAPKSLFTTTTIEIDSAESPTETDPVDSDESTGLDSPTENTTLFLTRGAAANLITRFAFGAGKASRVRLKSEVMNEARLLKSRQDNFFNE</sequence>
<dbReference type="PANTHER" id="PTHR47396">
    <property type="entry name" value="TYPE I RESTRICTION ENZYME ECOKI R PROTEIN"/>
    <property type="match status" value="1"/>
</dbReference>
<dbReference type="GO" id="GO:0070125">
    <property type="term" value="P:mitochondrial translational elongation"/>
    <property type="evidence" value="ECO:0007669"/>
    <property type="project" value="TreeGrafter"/>
</dbReference>
<dbReference type="GO" id="GO:0016787">
    <property type="term" value="F:hydrolase activity"/>
    <property type="evidence" value="ECO:0007669"/>
    <property type="project" value="InterPro"/>
</dbReference>
<organism evidence="5 6">
    <name type="scientific">Zancudomyces culisetae</name>
    <name type="common">Gut fungus</name>
    <name type="synonym">Smittium culisetae</name>
    <dbReference type="NCBI Taxonomy" id="1213189"/>
    <lineage>
        <taxon>Eukaryota</taxon>
        <taxon>Fungi</taxon>
        <taxon>Fungi incertae sedis</taxon>
        <taxon>Zoopagomycota</taxon>
        <taxon>Kickxellomycotina</taxon>
        <taxon>Harpellomycetes</taxon>
        <taxon>Harpellales</taxon>
        <taxon>Legeriomycetaceae</taxon>
        <taxon>Zancudomyces</taxon>
    </lineage>
</organism>
<accession>A0A1R1PDM4</accession>
<dbReference type="PROSITE" id="PS51192">
    <property type="entry name" value="HELICASE_ATP_BIND_1"/>
    <property type="match status" value="1"/>
</dbReference>
<evidence type="ECO:0000259" key="3">
    <source>
        <dbReference type="PROSITE" id="PS51192"/>
    </source>
</evidence>
<dbReference type="SMART" id="SM00490">
    <property type="entry name" value="HELICc"/>
    <property type="match status" value="1"/>
</dbReference>
<keyword evidence="6" id="KW-1185">Reference proteome</keyword>
<protein>
    <submittedName>
        <fullName evidence="5">Putative mitochondrial ATP-dependent helicase irc3</fullName>
    </submittedName>
</protein>
<feature type="compositionally biased region" description="Polar residues" evidence="2">
    <location>
        <begin position="604"/>
        <end position="613"/>
    </location>
</feature>
<dbReference type="GO" id="GO:0036121">
    <property type="term" value="F:double-stranded DNA helicase activity"/>
    <property type="evidence" value="ECO:0007669"/>
    <property type="project" value="TreeGrafter"/>
</dbReference>
<dbReference type="Pfam" id="PF00271">
    <property type="entry name" value="Helicase_C"/>
    <property type="match status" value="1"/>
</dbReference>
<evidence type="ECO:0000256" key="2">
    <source>
        <dbReference type="SAM" id="MobiDB-lite"/>
    </source>
</evidence>
<feature type="region of interest" description="Disordered" evidence="2">
    <location>
        <begin position="604"/>
        <end position="630"/>
    </location>
</feature>
<dbReference type="InterPro" id="IPR001650">
    <property type="entry name" value="Helicase_C-like"/>
</dbReference>
<keyword evidence="1 5" id="KW-0378">Hydrolase</keyword>
<dbReference type="GO" id="GO:0032042">
    <property type="term" value="P:mitochondrial DNA metabolic process"/>
    <property type="evidence" value="ECO:0007669"/>
    <property type="project" value="TreeGrafter"/>
</dbReference>
<name>A0A1R1PDM4_ZANCU</name>
<keyword evidence="1 5" id="KW-0547">Nucleotide-binding</keyword>
<keyword evidence="1 5" id="KW-0347">Helicase</keyword>
<dbReference type="InterPro" id="IPR027417">
    <property type="entry name" value="P-loop_NTPase"/>
</dbReference>